<dbReference type="EMBL" id="BMAT01002846">
    <property type="protein sequence ID" value="GFS15435.1"/>
    <property type="molecule type" value="Genomic_DNA"/>
</dbReference>
<evidence type="ECO:0008006" key="3">
    <source>
        <dbReference type="Google" id="ProtNLM"/>
    </source>
</evidence>
<protein>
    <recommendedName>
        <fullName evidence="3">Reverse transcriptase domain-containing protein</fullName>
    </recommendedName>
</protein>
<evidence type="ECO:0000313" key="2">
    <source>
        <dbReference type="Proteomes" id="UP000762676"/>
    </source>
</evidence>
<gene>
    <name evidence="1" type="ORF">ElyMa_001449400</name>
</gene>
<proteinExistence type="predicted"/>
<sequence length="116" mass="13181">MRLVHQITKTLSGKQSKLTIPVKDRQRNSIFTQEGQLAKWKEHFEQLLNRQPPKNPPVILPARNDLPINPEPSYKEEIAKAIKAMKPNKAAGPDLIPPESIKADTPTTLIYFTVYL</sequence>
<name>A0AAV4IZ61_9GAST</name>
<accession>A0AAV4IZ61</accession>
<keyword evidence="2" id="KW-1185">Reference proteome</keyword>
<dbReference type="Proteomes" id="UP000762676">
    <property type="component" value="Unassembled WGS sequence"/>
</dbReference>
<dbReference type="AlphaFoldDB" id="A0AAV4IZ61"/>
<reference evidence="1 2" key="1">
    <citation type="journal article" date="2021" name="Elife">
        <title>Chloroplast acquisition without the gene transfer in kleptoplastic sea slugs, Plakobranchus ocellatus.</title>
        <authorList>
            <person name="Maeda T."/>
            <person name="Takahashi S."/>
            <person name="Yoshida T."/>
            <person name="Shimamura S."/>
            <person name="Takaki Y."/>
            <person name="Nagai Y."/>
            <person name="Toyoda A."/>
            <person name="Suzuki Y."/>
            <person name="Arimoto A."/>
            <person name="Ishii H."/>
            <person name="Satoh N."/>
            <person name="Nishiyama T."/>
            <person name="Hasebe M."/>
            <person name="Maruyama T."/>
            <person name="Minagawa J."/>
            <person name="Obokata J."/>
            <person name="Shigenobu S."/>
        </authorList>
    </citation>
    <scope>NUCLEOTIDE SEQUENCE [LARGE SCALE GENOMIC DNA]</scope>
</reference>
<evidence type="ECO:0000313" key="1">
    <source>
        <dbReference type="EMBL" id="GFS15435.1"/>
    </source>
</evidence>
<comment type="caution">
    <text evidence="1">The sequence shown here is derived from an EMBL/GenBank/DDBJ whole genome shotgun (WGS) entry which is preliminary data.</text>
</comment>
<organism evidence="1 2">
    <name type="scientific">Elysia marginata</name>
    <dbReference type="NCBI Taxonomy" id="1093978"/>
    <lineage>
        <taxon>Eukaryota</taxon>
        <taxon>Metazoa</taxon>
        <taxon>Spiralia</taxon>
        <taxon>Lophotrochozoa</taxon>
        <taxon>Mollusca</taxon>
        <taxon>Gastropoda</taxon>
        <taxon>Heterobranchia</taxon>
        <taxon>Euthyneura</taxon>
        <taxon>Panpulmonata</taxon>
        <taxon>Sacoglossa</taxon>
        <taxon>Placobranchoidea</taxon>
        <taxon>Plakobranchidae</taxon>
        <taxon>Elysia</taxon>
    </lineage>
</organism>